<dbReference type="eggNOG" id="ENOG502QQMM">
    <property type="taxonomic scope" value="Eukaryota"/>
</dbReference>
<dbReference type="Proteomes" id="UP000001640">
    <property type="component" value="Chromosome 4"/>
</dbReference>
<feature type="compositionally biased region" description="Basic and acidic residues" evidence="3">
    <location>
        <begin position="428"/>
        <end position="442"/>
    </location>
</feature>
<dbReference type="InterPro" id="IPR001452">
    <property type="entry name" value="SH3_domain"/>
</dbReference>
<feature type="compositionally biased region" description="Pro residues" evidence="3">
    <location>
        <begin position="573"/>
        <end position="600"/>
    </location>
</feature>
<feature type="compositionally biased region" description="Low complexity" evidence="3">
    <location>
        <begin position="67"/>
        <end position="76"/>
    </location>
</feature>
<dbReference type="InterPro" id="IPR057402">
    <property type="entry name" value="AIM3_BBC1_C"/>
</dbReference>
<feature type="region of interest" description="Disordered" evidence="3">
    <location>
        <begin position="382"/>
        <end position="640"/>
    </location>
</feature>
<dbReference type="STRING" id="1064592.G0VDY6"/>
<organism evidence="5 6">
    <name type="scientific">Naumovozyma castellii</name>
    <name type="common">Yeast</name>
    <name type="synonym">Saccharomyces castellii</name>
    <dbReference type="NCBI Taxonomy" id="27288"/>
    <lineage>
        <taxon>Eukaryota</taxon>
        <taxon>Fungi</taxon>
        <taxon>Dikarya</taxon>
        <taxon>Ascomycota</taxon>
        <taxon>Saccharomycotina</taxon>
        <taxon>Saccharomycetes</taxon>
        <taxon>Saccharomycetales</taxon>
        <taxon>Saccharomycetaceae</taxon>
        <taxon>Naumovozyma</taxon>
    </lineage>
</organism>
<evidence type="ECO:0000259" key="4">
    <source>
        <dbReference type="PROSITE" id="PS50002"/>
    </source>
</evidence>
<feature type="compositionally biased region" description="Pro residues" evidence="3">
    <location>
        <begin position="528"/>
        <end position="538"/>
    </location>
</feature>
<dbReference type="PANTHER" id="PTHR46026">
    <property type="entry name" value="RHO-TYPE GUANINE NUCLEOTIDE EXCHANGE FACTOR, ISOFORM F"/>
    <property type="match status" value="1"/>
</dbReference>
<evidence type="ECO:0000313" key="6">
    <source>
        <dbReference type="Proteomes" id="UP000001640"/>
    </source>
</evidence>
<evidence type="ECO:0000313" key="5">
    <source>
        <dbReference type="EMBL" id="CCC69776.1"/>
    </source>
</evidence>
<dbReference type="InterPro" id="IPR036028">
    <property type="entry name" value="SH3-like_dom_sf"/>
</dbReference>
<feature type="compositionally biased region" description="Acidic residues" evidence="3">
    <location>
        <begin position="276"/>
        <end position="293"/>
    </location>
</feature>
<feature type="compositionally biased region" description="Basic residues" evidence="3">
    <location>
        <begin position="343"/>
        <end position="353"/>
    </location>
</feature>
<dbReference type="Pfam" id="PF00018">
    <property type="entry name" value="SH3_1"/>
    <property type="match status" value="1"/>
</dbReference>
<dbReference type="GO" id="GO:0030036">
    <property type="term" value="P:actin cytoskeleton organization"/>
    <property type="evidence" value="ECO:0007669"/>
    <property type="project" value="EnsemblFungi"/>
</dbReference>
<gene>
    <name evidence="5" type="primary">NCAS0D01950</name>
    <name evidence="5" type="ordered locus">NCAS_0D01950</name>
</gene>
<dbReference type="OrthoDB" id="207120at2759"/>
<feature type="compositionally biased region" description="Polar residues" evidence="3">
    <location>
        <begin position="412"/>
        <end position="427"/>
    </location>
</feature>
<dbReference type="RefSeq" id="XP_003676138.1">
    <property type="nucleotide sequence ID" value="XM_003676090.1"/>
</dbReference>
<dbReference type="PANTHER" id="PTHR46026:SF1">
    <property type="entry name" value="RHO-TYPE GUANINE NUCLEOTIDE EXCHANGE FACTOR, ISOFORM F"/>
    <property type="match status" value="1"/>
</dbReference>
<dbReference type="Gene3D" id="2.30.30.40">
    <property type="entry name" value="SH3 Domains"/>
    <property type="match status" value="1"/>
</dbReference>
<dbReference type="Pfam" id="PF25459">
    <property type="entry name" value="AIM3_BBC1_C"/>
    <property type="match status" value="1"/>
</dbReference>
<feature type="compositionally biased region" description="Low complexity" evidence="3">
    <location>
        <begin position="181"/>
        <end position="194"/>
    </location>
</feature>
<evidence type="ECO:0000256" key="2">
    <source>
        <dbReference type="PROSITE-ProRule" id="PRU00192"/>
    </source>
</evidence>
<feature type="region of interest" description="Disordered" evidence="3">
    <location>
        <begin position="331"/>
        <end position="366"/>
    </location>
</feature>
<dbReference type="GO" id="GO:0034316">
    <property type="term" value="P:negative regulation of Arp2/3 complex-mediated actin nucleation"/>
    <property type="evidence" value="ECO:0007669"/>
    <property type="project" value="EnsemblFungi"/>
</dbReference>
<dbReference type="EMBL" id="HE576755">
    <property type="protein sequence ID" value="CCC69776.1"/>
    <property type="molecule type" value="Genomic_DNA"/>
</dbReference>
<feature type="compositionally biased region" description="Basic and acidic residues" evidence="3">
    <location>
        <begin position="247"/>
        <end position="270"/>
    </location>
</feature>
<evidence type="ECO:0000256" key="1">
    <source>
        <dbReference type="ARBA" id="ARBA00022443"/>
    </source>
</evidence>
<dbReference type="GO" id="GO:0032032">
    <property type="term" value="F:myosin I tail binding"/>
    <property type="evidence" value="ECO:0007669"/>
    <property type="project" value="EnsemblFungi"/>
</dbReference>
<feature type="domain" description="SH3" evidence="4">
    <location>
        <begin position="5"/>
        <end position="64"/>
    </location>
</feature>
<dbReference type="SUPFAM" id="SSF50044">
    <property type="entry name" value="SH3-domain"/>
    <property type="match status" value="1"/>
</dbReference>
<feature type="compositionally biased region" description="Low complexity" evidence="3">
    <location>
        <begin position="103"/>
        <end position="117"/>
    </location>
</feature>
<sequence>MSEPDTPFKVQAQFPYKSEYEDDLNFGKDQIITVTNVEDDEWYYGEYADKEGIFPKSFVKILETAPAQAPEPVVKAAPPPPSETKVNEVVMPSETKEKPPSSPITKQPQQITPQVPKTVEESKHVPKMPTLPSTFNADDNGDHEHDQQLEEEDLPKMSLKERIALLQEQQRLQTKKDDEMATAAADSTAPVAHTTGGSNMSHHQRDTHSIISQGRPSIDENMEEDEEDQEDQEQKKVNELGTAPIEAPKKEPIPLTKEENQERENEKDGEQSSSEGSEESSDDDDAEDEEDTEEARRAKLIERMAKISSAGRFGGPAGFNPFGAPVGFNPFGAPVSNKETAKPAKKKKHHKKKESGENEEPVIPQAVPVMPFADPNAVSFLNKHKTQTESEFNEPKEQEVQMESPENPAISPISSHTQPSQNITLDPNSKEEKTHAYHDLVKQESASSAVADTTNNDADDEAAGEKNAYYDTEPEATLENKNEETVLEEKRESKVINDKLPLSDSTGYESSDDNTDLPPSNPGGVPKLPQPFGIPPSMPSFVDENNDKSNNDKMEVPPIPGRTYEHQSHDIAAPPPPPVSSAPPIPPASKSAAPPPPPEVPVIIPEQGAPQHKAPVPPIPHLPEMPDEFSQGPPLPPHPPVDTPVVPETQRSMAPPPPLPTKFPPPPMEPIAQTSSLTSSTMMRRSTTTTIFPEGPKISFDPHDSWWLNKQLPSDFKYKYLFEVEDHKVKKRLGQTWIIRDYYILFEDYSQLQICLNFNEKDPQGTVTCQQFFKDKPTDLTKLEGYSKRIGLGIIQKAHSKIGLTGSSHLVTSILDELKSEKILAPISSRTYGMSVFDYKPDTPIDSEALKNVRAGDILVIRKGKFESHNKLGAKSITSIGMDSVPYSSIITEYDFTKSKFRVIEEHSGKVIQSSYKLSHMRSGKLKVFRVVGRDYVGW</sequence>
<feature type="compositionally biased region" description="Basic and acidic residues" evidence="3">
    <location>
        <begin position="478"/>
        <end position="497"/>
    </location>
</feature>
<dbReference type="GeneID" id="96903383"/>
<name>G0VDY6_NAUCA</name>
<feature type="compositionally biased region" description="Basic and acidic residues" evidence="3">
    <location>
        <begin position="140"/>
        <end position="163"/>
    </location>
</feature>
<dbReference type="KEGG" id="ncs:NCAS_0D01950"/>
<reference key="2">
    <citation type="submission" date="2011-08" db="EMBL/GenBank/DDBJ databases">
        <title>Genome sequence of Naumovozyma castellii.</title>
        <authorList>
            <person name="Gordon J.L."/>
            <person name="Armisen D."/>
            <person name="Proux-Wera E."/>
            <person name="OhEigeartaigh S.S."/>
            <person name="Byrne K.P."/>
            <person name="Wolfe K.H."/>
        </authorList>
    </citation>
    <scope>NUCLEOTIDE SEQUENCE</scope>
    <source>
        <strain>Type strain:CBS 4309</strain>
    </source>
</reference>
<reference evidence="5 6" key="1">
    <citation type="journal article" date="2011" name="Proc. Natl. Acad. Sci. U.S.A.">
        <title>Evolutionary erosion of yeast sex chromosomes by mating-type switching accidents.</title>
        <authorList>
            <person name="Gordon J.L."/>
            <person name="Armisen D."/>
            <person name="Proux-Wera E."/>
            <person name="Oheigeartaigh S.S."/>
            <person name="Byrne K.P."/>
            <person name="Wolfe K.H."/>
        </authorList>
    </citation>
    <scope>NUCLEOTIDE SEQUENCE [LARGE SCALE GENOMIC DNA]</scope>
    <source>
        <strain evidence="6">ATCC 76901 / BCRC 22586 / CBS 4309 / NBRC 1992 / NRRL Y-12630</strain>
    </source>
</reference>
<keyword evidence="1 2" id="KW-0728">SH3 domain</keyword>
<dbReference type="FunCoup" id="G0VDY6">
    <property type="interactions" value="233"/>
</dbReference>
<proteinExistence type="predicted"/>
<dbReference type="GO" id="GO:0030479">
    <property type="term" value="C:actin cortical patch"/>
    <property type="evidence" value="ECO:0007669"/>
    <property type="project" value="EnsemblFungi"/>
</dbReference>
<dbReference type="InParanoid" id="G0VDY6"/>
<dbReference type="PROSITE" id="PS50002">
    <property type="entry name" value="SH3"/>
    <property type="match status" value="1"/>
</dbReference>
<dbReference type="HOGENOM" id="CLU_003021_0_0_1"/>
<protein>
    <recommendedName>
        <fullName evidence="4">SH3 domain-containing protein</fullName>
    </recommendedName>
</protein>
<accession>G0VDY6</accession>
<dbReference type="AlphaFoldDB" id="G0VDY6"/>
<keyword evidence="6" id="KW-1185">Reference proteome</keyword>
<dbReference type="SMART" id="SM00326">
    <property type="entry name" value="SH3"/>
    <property type="match status" value="1"/>
</dbReference>
<feature type="compositionally biased region" description="Acidic residues" evidence="3">
    <location>
        <begin position="220"/>
        <end position="231"/>
    </location>
</feature>
<feature type="compositionally biased region" description="Basic and acidic residues" evidence="3">
    <location>
        <begin position="545"/>
        <end position="555"/>
    </location>
</feature>
<evidence type="ECO:0000256" key="3">
    <source>
        <dbReference type="SAM" id="MobiDB-lite"/>
    </source>
</evidence>
<feature type="region of interest" description="Disordered" evidence="3">
    <location>
        <begin position="67"/>
        <end position="300"/>
    </location>
</feature>
<dbReference type="OMA" id="KAIFEYK"/>